<dbReference type="EMBL" id="SSTE01020204">
    <property type="protein sequence ID" value="KAA0034993.1"/>
    <property type="molecule type" value="Genomic_DNA"/>
</dbReference>
<dbReference type="Proteomes" id="UP000321393">
    <property type="component" value="Unassembled WGS sequence"/>
</dbReference>
<reference evidence="3 4" key="1">
    <citation type="submission" date="2019-08" db="EMBL/GenBank/DDBJ databases">
        <title>Draft genome sequences of two oriental melons (Cucumis melo L. var makuwa).</title>
        <authorList>
            <person name="Kwon S.-Y."/>
        </authorList>
    </citation>
    <scope>NUCLEOTIDE SEQUENCE [LARGE SCALE GENOMIC DNA]</scope>
    <source>
        <strain evidence="4">cv. Chang Bougi</strain>
        <strain evidence="3">cv. SW 3</strain>
        <tissue evidence="1">Leaf</tissue>
    </source>
</reference>
<dbReference type="Pfam" id="PF02992">
    <property type="entry name" value="Transposase_21"/>
    <property type="match status" value="1"/>
</dbReference>
<dbReference type="AlphaFoldDB" id="A0A5A7SWS9"/>
<evidence type="ECO:0000313" key="1">
    <source>
        <dbReference type="EMBL" id="KAA0034993.1"/>
    </source>
</evidence>
<name>A0A5A7SWS9_CUCMM</name>
<proteinExistence type="predicted"/>
<evidence type="ECO:0000313" key="3">
    <source>
        <dbReference type="Proteomes" id="UP000321393"/>
    </source>
</evidence>
<gene>
    <name evidence="2" type="ORF">E5676_scaffold155G00250</name>
    <name evidence="1" type="ORF">E6C27_scaffold57G00310</name>
</gene>
<dbReference type="Proteomes" id="UP000321947">
    <property type="component" value="Unassembled WGS sequence"/>
</dbReference>
<evidence type="ECO:0000313" key="2">
    <source>
        <dbReference type="EMBL" id="TYK02336.1"/>
    </source>
</evidence>
<evidence type="ECO:0000313" key="4">
    <source>
        <dbReference type="Proteomes" id="UP000321947"/>
    </source>
</evidence>
<dbReference type="EMBL" id="SSTD01015655">
    <property type="protein sequence ID" value="TYK02336.1"/>
    <property type="molecule type" value="Genomic_DNA"/>
</dbReference>
<protein>
    <submittedName>
        <fullName evidence="1">Uncharacterized protein</fullName>
    </submittedName>
</protein>
<dbReference type="STRING" id="1194695.A0A5A7SWS9"/>
<dbReference type="InterPro" id="IPR004242">
    <property type="entry name" value="Transposase_21"/>
</dbReference>
<sequence length="166" mass="19552">MRWHQDKRVETDDVLRYPVDAKRWKHFNSKFPKFASDPQNVRLGLASDEFNLFGHMSTAYSMWPVVLIPYNLPPWKCLKESNFFMSLLIPYPRSPNRKIDAYLQPLIEELKQLWSLGVRTLLNIEEKTKDTTNAQFDLEDLKIRKALQLIEVGNKLVEASCKLRID</sequence>
<organism evidence="1 3">
    <name type="scientific">Cucumis melo var. makuwa</name>
    <name type="common">Oriental melon</name>
    <dbReference type="NCBI Taxonomy" id="1194695"/>
    <lineage>
        <taxon>Eukaryota</taxon>
        <taxon>Viridiplantae</taxon>
        <taxon>Streptophyta</taxon>
        <taxon>Embryophyta</taxon>
        <taxon>Tracheophyta</taxon>
        <taxon>Spermatophyta</taxon>
        <taxon>Magnoliopsida</taxon>
        <taxon>eudicotyledons</taxon>
        <taxon>Gunneridae</taxon>
        <taxon>Pentapetalae</taxon>
        <taxon>rosids</taxon>
        <taxon>fabids</taxon>
        <taxon>Cucurbitales</taxon>
        <taxon>Cucurbitaceae</taxon>
        <taxon>Benincaseae</taxon>
        <taxon>Cucumis</taxon>
    </lineage>
</organism>
<dbReference type="OrthoDB" id="2421950at2759"/>
<accession>A0A5A7SWS9</accession>
<comment type="caution">
    <text evidence="1">The sequence shown here is derived from an EMBL/GenBank/DDBJ whole genome shotgun (WGS) entry which is preliminary data.</text>
</comment>